<organism evidence="1 2">
    <name type="scientific">Lelliottia amnigena</name>
    <name type="common">Enterobacter amnigenus</name>
    <dbReference type="NCBI Taxonomy" id="61646"/>
    <lineage>
        <taxon>Bacteria</taxon>
        <taxon>Pseudomonadati</taxon>
        <taxon>Pseudomonadota</taxon>
        <taxon>Gammaproteobacteria</taxon>
        <taxon>Enterobacterales</taxon>
        <taxon>Enterobacteriaceae</taxon>
        <taxon>Lelliottia</taxon>
    </lineage>
</organism>
<evidence type="ECO:0000313" key="1">
    <source>
        <dbReference type="EMBL" id="MEE9686088.1"/>
    </source>
</evidence>
<comment type="caution">
    <text evidence="1">The sequence shown here is derived from an EMBL/GenBank/DDBJ whole genome shotgun (WGS) entry which is preliminary data.</text>
</comment>
<evidence type="ECO:0000313" key="2">
    <source>
        <dbReference type="Proteomes" id="UP001335910"/>
    </source>
</evidence>
<dbReference type="Pfam" id="PF14107">
    <property type="entry name" value="DUF4280"/>
    <property type="match status" value="1"/>
</dbReference>
<sequence length="129" mass="13667">MPEQVVMGALLSCSFGSMSAKLTVQPLNRYRVEGQFAACIMDHKPMVNIAPFGMCNSMANPQVSAATAAAIGALTPMPCIPLTSTPWMSGATKSFIAKQPALHSQCTCLCSWGGQIKIDQPGTSRTMIE</sequence>
<accession>A0ABU7UI28</accession>
<dbReference type="EMBL" id="JAZKLI010000002">
    <property type="protein sequence ID" value="MEE9686088.1"/>
    <property type="molecule type" value="Genomic_DNA"/>
</dbReference>
<name>A0ABU7UI28_LELAM</name>
<dbReference type="RefSeq" id="WP_320741522.1">
    <property type="nucleotide sequence ID" value="NZ_JAZKLB010000002.1"/>
</dbReference>
<protein>
    <submittedName>
        <fullName evidence="1">DUF4280 domain-containing protein</fullName>
    </submittedName>
</protein>
<gene>
    <name evidence="1" type="ORF">V4839_21855</name>
</gene>
<keyword evidence="2" id="KW-1185">Reference proteome</keyword>
<dbReference type="Proteomes" id="UP001335910">
    <property type="component" value="Unassembled WGS sequence"/>
</dbReference>
<dbReference type="InterPro" id="IPR025460">
    <property type="entry name" value="DUF4280"/>
</dbReference>
<proteinExistence type="predicted"/>
<reference evidence="1 2" key="1">
    <citation type="submission" date="2023-10" db="EMBL/GenBank/DDBJ databases">
        <title>Wastewater isolates of ESBL- and carbapenemase-producing Gram-negative bacteria from New Zealand.</title>
        <authorList>
            <person name="Straub C."/>
            <person name="Weaver L."/>
            <person name="Cornelius A."/>
            <person name="Mcgill E."/>
            <person name="Dyet K."/>
            <person name="White L."/>
            <person name="Pattis I."/>
        </authorList>
    </citation>
    <scope>NUCLEOTIDE SEQUENCE [LARGE SCALE GENOMIC DNA]</scope>
    <source>
        <strain evidence="1 2">ESBL35</strain>
    </source>
</reference>